<protein>
    <recommendedName>
        <fullName evidence="5">MalT-like TPR region domain-containing protein</fullName>
    </recommendedName>
</protein>
<name>A0A1R2CJB2_9CILI</name>
<evidence type="ECO:0000313" key="3">
    <source>
        <dbReference type="EMBL" id="OMJ89098.1"/>
    </source>
</evidence>
<dbReference type="PROSITE" id="PS50005">
    <property type="entry name" value="TPR"/>
    <property type="match status" value="1"/>
</dbReference>
<dbReference type="InterPro" id="IPR011990">
    <property type="entry name" value="TPR-like_helical_dom_sf"/>
</dbReference>
<evidence type="ECO:0000313" key="4">
    <source>
        <dbReference type="Proteomes" id="UP000187209"/>
    </source>
</evidence>
<dbReference type="AlphaFoldDB" id="A0A1R2CJB2"/>
<dbReference type="Gene3D" id="1.25.40.10">
    <property type="entry name" value="Tetratricopeptide repeat domain"/>
    <property type="match status" value="1"/>
</dbReference>
<feature type="compositionally biased region" description="Basic residues" evidence="2">
    <location>
        <begin position="197"/>
        <end position="206"/>
    </location>
</feature>
<dbReference type="OrthoDB" id="295665at2759"/>
<feature type="region of interest" description="Disordered" evidence="2">
    <location>
        <begin position="197"/>
        <end position="216"/>
    </location>
</feature>
<dbReference type="InterPro" id="IPR019734">
    <property type="entry name" value="TPR_rpt"/>
</dbReference>
<keyword evidence="1" id="KW-0802">TPR repeat</keyword>
<keyword evidence="4" id="KW-1185">Reference proteome</keyword>
<proteinExistence type="predicted"/>
<dbReference type="Proteomes" id="UP000187209">
    <property type="component" value="Unassembled WGS sequence"/>
</dbReference>
<dbReference type="EMBL" id="MPUH01000134">
    <property type="protein sequence ID" value="OMJ89098.1"/>
    <property type="molecule type" value="Genomic_DNA"/>
</dbReference>
<feature type="repeat" description="TPR" evidence="1">
    <location>
        <begin position="47"/>
        <end position="80"/>
    </location>
</feature>
<gene>
    <name evidence="3" type="ORF">SteCoe_8820</name>
</gene>
<evidence type="ECO:0000256" key="1">
    <source>
        <dbReference type="PROSITE-ProRule" id="PRU00339"/>
    </source>
</evidence>
<sequence>MAEAEILRINKQAMKKLRDKDPNQALTLLNSAQEILPQVNIESLVWGITFNNLGCYFKKTQDFEMARKHFSKALEIMSKKPSDPLTIAGTCLNMSSVNCELNSHEKALQFALKAYNLLLSPLEKDINSWTSLIIAHHCAGHEYECLNKKQEAVNMYRQGWELSKEKLGNSHKLTITMKRTLEKCQALKSSAIFSSKSKKQSFKSRSHSSNPNSRVRLPDMAQRTATPTKEVFGNLQKVERIPLKTVAVPIRQMNAINSLVKEIEKTLEHRPRKYIFIKSQDNDLEGLEKSQEFKEPFLYPDTLPVIKKNTLNFSQETSNNMHLQTIPEANNEDLFEISYQSPPIIKRNTRRLRADLNP</sequence>
<reference evidence="3 4" key="1">
    <citation type="submission" date="2016-11" db="EMBL/GenBank/DDBJ databases">
        <title>The macronuclear genome of Stentor coeruleus: a giant cell with tiny introns.</title>
        <authorList>
            <person name="Slabodnick M."/>
            <person name="Ruby J.G."/>
            <person name="Reiff S.B."/>
            <person name="Swart E.C."/>
            <person name="Gosai S."/>
            <person name="Prabakaran S."/>
            <person name="Witkowska E."/>
            <person name="Larue G.E."/>
            <person name="Fisher S."/>
            <person name="Freeman R.M."/>
            <person name="Gunawardena J."/>
            <person name="Chu W."/>
            <person name="Stover N.A."/>
            <person name="Gregory B.D."/>
            <person name="Nowacki M."/>
            <person name="Derisi J."/>
            <person name="Roy S.W."/>
            <person name="Marshall W.F."/>
            <person name="Sood P."/>
        </authorList>
    </citation>
    <scope>NUCLEOTIDE SEQUENCE [LARGE SCALE GENOMIC DNA]</scope>
    <source>
        <strain evidence="3">WM001</strain>
    </source>
</reference>
<organism evidence="3 4">
    <name type="scientific">Stentor coeruleus</name>
    <dbReference type="NCBI Taxonomy" id="5963"/>
    <lineage>
        <taxon>Eukaryota</taxon>
        <taxon>Sar</taxon>
        <taxon>Alveolata</taxon>
        <taxon>Ciliophora</taxon>
        <taxon>Postciliodesmatophora</taxon>
        <taxon>Heterotrichea</taxon>
        <taxon>Heterotrichida</taxon>
        <taxon>Stentoridae</taxon>
        <taxon>Stentor</taxon>
    </lineage>
</organism>
<dbReference type="SUPFAM" id="SSF48452">
    <property type="entry name" value="TPR-like"/>
    <property type="match status" value="1"/>
</dbReference>
<dbReference type="SMART" id="SM00028">
    <property type="entry name" value="TPR"/>
    <property type="match status" value="3"/>
</dbReference>
<evidence type="ECO:0000256" key="2">
    <source>
        <dbReference type="SAM" id="MobiDB-lite"/>
    </source>
</evidence>
<comment type="caution">
    <text evidence="3">The sequence shown here is derived from an EMBL/GenBank/DDBJ whole genome shotgun (WGS) entry which is preliminary data.</text>
</comment>
<evidence type="ECO:0008006" key="5">
    <source>
        <dbReference type="Google" id="ProtNLM"/>
    </source>
</evidence>
<accession>A0A1R2CJB2</accession>